<feature type="chain" id="PRO_5020311723" evidence="2">
    <location>
        <begin position="32"/>
        <end position="264"/>
    </location>
</feature>
<proteinExistence type="predicted"/>
<gene>
    <name evidence="3" type="ORF">SYNPS1DRAFT_22578</name>
</gene>
<dbReference type="AlphaFoldDB" id="A0A4P9YZB3"/>
<evidence type="ECO:0000313" key="3">
    <source>
        <dbReference type="EMBL" id="RKP25466.1"/>
    </source>
</evidence>
<name>A0A4P9YZB3_9FUNG</name>
<dbReference type="OrthoDB" id="5588482at2759"/>
<protein>
    <submittedName>
        <fullName evidence="3">Uncharacterized protein</fullName>
    </submittedName>
</protein>
<evidence type="ECO:0000256" key="2">
    <source>
        <dbReference type="SAM" id="SignalP"/>
    </source>
</evidence>
<feature type="region of interest" description="Disordered" evidence="1">
    <location>
        <begin position="217"/>
        <end position="243"/>
    </location>
</feature>
<feature type="compositionally biased region" description="Polar residues" evidence="1">
    <location>
        <begin position="218"/>
        <end position="241"/>
    </location>
</feature>
<dbReference type="Proteomes" id="UP000278143">
    <property type="component" value="Unassembled WGS sequence"/>
</dbReference>
<keyword evidence="4" id="KW-1185">Reference proteome</keyword>
<feature type="signal peptide" evidence="2">
    <location>
        <begin position="1"/>
        <end position="31"/>
    </location>
</feature>
<sequence>MPDMATARIEPAIQFTYIAGALLLAATAVSAQTAAPSDTKAIINAAKTNLDAMKRWEDARKTPITGISADCQAAISSKDVNPECVDDIETNAQDTDFAPRCAAPADGAKDHRCSTDQVNKALDTLDAKCKAELEAKNADIVSRYTAWQIYTVSESILCSKTSAGSYCLLDTAASTNATGNPCVTEQLKLVKDWKAPRPDKYTSDSAAALRTAAAALSKGSNSTTSPSNKTGSTGGKNASSKTSSYTTGAAALTAGALAVASLLM</sequence>
<reference evidence="4" key="1">
    <citation type="journal article" date="2018" name="Nat. Microbiol.">
        <title>Leveraging single-cell genomics to expand the fungal tree of life.</title>
        <authorList>
            <person name="Ahrendt S.R."/>
            <person name="Quandt C.A."/>
            <person name="Ciobanu D."/>
            <person name="Clum A."/>
            <person name="Salamov A."/>
            <person name="Andreopoulos B."/>
            <person name="Cheng J.F."/>
            <person name="Woyke T."/>
            <person name="Pelin A."/>
            <person name="Henrissat B."/>
            <person name="Reynolds N.K."/>
            <person name="Benny G.L."/>
            <person name="Smith M.E."/>
            <person name="James T.Y."/>
            <person name="Grigoriev I.V."/>
        </authorList>
    </citation>
    <scope>NUCLEOTIDE SEQUENCE [LARGE SCALE GENOMIC DNA]</scope>
    <source>
        <strain evidence="4">Benny S71-1</strain>
    </source>
</reference>
<dbReference type="EMBL" id="KZ989739">
    <property type="protein sequence ID" value="RKP25466.1"/>
    <property type="molecule type" value="Genomic_DNA"/>
</dbReference>
<evidence type="ECO:0000256" key="1">
    <source>
        <dbReference type="SAM" id="MobiDB-lite"/>
    </source>
</evidence>
<accession>A0A4P9YZB3</accession>
<evidence type="ECO:0000313" key="4">
    <source>
        <dbReference type="Proteomes" id="UP000278143"/>
    </source>
</evidence>
<organism evidence="3 4">
    <name type="scientific">Syncephalis pseudoplumigaleata</name>
    <dbReference type="NCBI Taxonomy" id="1712513"/>
    <lineage>
        <taxon>Eukaryota</taxon>
        <taxon>Fungi</taxon>
        <taxon>Fungi incertae sedis</taxon>
        <taxon>Zoopagomycota</taxon>
        <taxon>Zoopagomycotina</taxon>
        <taxon>Zoopagomycetes</taxon>
        <taxon>Zoopagales</taxon>
        <taxon>Piptocephalidaceae</taxon>
        <taxon>Syncephalis</taxon>
    </lineage>
</organism>
<keyword evidence="2" id="KW-0732">Signal</keyword>